<protein>
    <submittedName>
        <fullName evidence="1">Uncharacterized protein</fullName>
    </submittedName>
</protein>
<dbReference type="Proteomes" id="UP000535589">
    <property type="component" value="Unassembled WGS sequence"/>
</dbReference>
<dbReference type="AlphaFoldDB" id="A0A7X8YHY0"/>
<sequence>MTTKPNFDRKKYERLIEITTTQPGMRDTLEQMETLVIQLSPDVDKFIKKHNYVSVDKFIGVLPYAPIAEDLRSFFKVQVSDRESVQFCMCACQSPMNAELDTFIVYICTKEEDDEYGIIDTLLQSTENQLPNLPPNRLSICTAESSADLDNIDLNDLEEFDELVKSCS</sequence>
<evidence type="ECO:0000313" key="2">
    <source>
        <dbReference type="Proteomes" id="UP000535589"/>
    </source>
</evidence>
<gene>
    <name evidence="1" type="ORF">HGP28_13065</name>
</gene>
<reference evidence="1 2" key="1">
    <citation type="submission" date="2020-04" db="EMBL/GenBank/DDBJ databases">
        <title>Vibrio sp. SM6, a novel species isolated from seawater.</title>
        <authorList>
            <person name="Wang X."/>
        </authorList>
    </citation>
    <scope>NUCLEOTIDE SEQUENCE [LARGE SCALE GENOMIC DNA]</scope>
    <source>
        <strain evidence="1 2">SM6</strain>
    </source>
</reference>
<dbReference type="RefSeq" id="WP_168836916.1">
    <property type="nucleotide sequence ID" value="NZ_JABAIK010000012.1"/>
</dbReference>
<name>A0A7X8YHY0_9VIBR</name>
<accession>A0A7X8YHY0</accession>
<organism evidence="1 2">
    <name type="scientific">Vibrio agarilyticus</name>
    <dbReference type="NCBI Taxonomy" id="2726741"/>
    <lineage>
        <taxon>Bacteria</taxon>
        <taxon>Pseudomonadati</taxon>
        <taxon>Pseudomonadota</taxon>
        <taxon>Gammaproteobacteria</taxon>
        <taxon>Vibrionales</taxon>
        <taxon>Vibrionaceae</taxon>
        <taxon>Vibrio</taxon>
    </lineage>
</organism>
<dbReference type="EMBL" id="JABAIK010000012">
    <property type="protein sequence ID" value="NLS13822.1"/>
    <property type="molecule type" value="Genomic_DNA"/>
</dbReference>
<comment type="caution">
    <text evidence="1">The sequence shown here is derived from an EMBL/GenBank/DDBJ whole genome shotgun (WGS) entry which is preliminary data.</text>
</comment>
<proteinExistence type="predicted"/>
<evidence type="ECO:0000313" key="1">
    <source>
        <dbReference type="EMBL" id="NLS13822.1"/>
    </source>
</evidence>
<keyword evidence="2" id="KW-1185">Reference proteome</keyword>